<sequence length="270" mass="29184">MADTDGDAWWAWQHALSAALSPDAGDRAVRAVLSLAHGEPDLNARRLARWRGGRAVLHEEVLAHAYPAVRHAIGLVAFPALARAYTLRHPSRDGDLGRFGCRLPAFLAHDAATRPWRALSAVARLEWAVHRLHRAADAPPLDAGDVALLCAESLGCLMVRLHPSCRLLMVPRAALACWHAFHADRGLVDTSAVMASSHDGANSAALVYRQRYRMAVREVDAAEREALARLRRGCTMASALQAAAGDREEPSDVGGIFARWLGDGLLVVEG</sequence>
<dbReference type="EMBL" id="VLJN01000004">
    <property type="protein sequence ID" value="TWG88477.1"/>
    <property type="molecule type" value="Genomic_DNA"/>
</dbReference>
<reference evidence="2 3" key="1">
    <citation type="submission" date="2019-07" db="EMBL/GenBank/DDBJ databases">
        <title>Genome sequencing of lignin-degrading bacterial isolates.</title>
        <authorList>
            <person name="Gladden J."/>
        </authorList>
    </citation>
    <scope>NUCLEOTIDE SEQUENCE [LARGE SCALE GENOMIC DNA]</scope>
    <source>
        <strain evidence="2 3">J11</strain>
    </source>
</reference>
<name>A0A562BT84_9BURK</name>
<keyword evidence="3" id="KW-1185">Reference proteome</keyword>
<dbReference type="AlphaFoldDB" id="A0A562BT84"/>
<dbReference type="Pfam" id="PF09836">
    <property type="entry name" value="DUF2063"/>
    <property type="match status" value="1"/>
</dbReference>
<dbReference type="Proteomes" id="UP000318141">
    <property type="component" value="Unassembled WGS sequence"/>
</dbReference>
<dbReference type="InterPro" id="IPR018640">
    <property type="entry name" value="DUF2063"/>
</dbReference>
<evidence type="ECO:0000313" key="2">
    <source>
        <dbReference type="EMBL" id="TWG88477.1"/>
    </source>
</evidence>
<feature type="domain" description="Putative DNA-binding" evidence="1">
    <location>
        <begin position="12"/>
        <end position="107"/>
    </location>
</feature>
<gene>
    <name evidence="2" type="ORF">L602_001200000700</name>
</gene>
<comment type="caution">
    <text evidence="2">The sequence shown here is derived from an EMBL/GenBank/DDBJ whole genome shotgun (WGS) entry which is preliminary data.</text>
</comment>
<accession>A0A562BT84</accession>
<protein>
    <recommendedName>
        <fullName evidence="1">Putative DNA-binding domain-containing protein</fullName>
    </recommendedName>
</protein>
<evidence type="ECO:0000259" key="1">
    <source>
        <dbReference type="Pfam" id="PF09836"/>
    </source>
</evidence>
<organism evidence="2 3">
    <name type="scientific">Cupriavidus gilardii J11</name>
    <dbReference type="NCBI Taxonomy" id="936133"/>
    <lineage>
        <taxon>Bacteria</taxon>
        <taxon>Pseudomonadati</taxon>
        <taxon>Pseudomonadota</taxon>
        <taxon>Betaproteobacteria</taxon>
        <taxon>Burkholderiales</taxon>
        <taxon>Burkholderiaceae</taxon>
        <taxon>Cupriavidus</taxon>
    </lineage>
</organism>
<evidence type="ECO:0000313" key="3">
    <source>
        <dbReference type="Proteomes" id="UP000318141"/>
    </source>
</evidence>
<proteinExistence type="predicted"/>